<dbReference type="SUPFAM" id="SSF50891">
    <property type="entry name" value="Cyclophilin-like"/>
    <property type="match status" value="1"/>
</dbReference>
<dbReference type="GO" id="GO:0005524">
    <property type="term" value="F:ATP binding"/>
    <property type="evidence" value="ECO:0007669"/>
    <property type="project" value="UniProtKB-KW"/>
</dbReference>
<comment type="caution">
    <text evidence="5">The sequence shown here is derived from an EMBL/GenBank/DDBJ whole genome shotgun (WGS) entry which is preliminary data.</text>
</comment>
<dbReference type="GO" id="GO:0016787">
    <property type="term" value="F:hydrolase activity"/>
    <property type="evidence" value="ECO:0007669"/>
    <property type="project" value="UniProtKB-KW"/>
</dbReference>
<dbReference type="InterPro" id="IPR029000">
    <property type="entry name" value="Cyclophilin-like_dom_sf"/>
</dbReference>
<keyword evidence="5" id="KW-0808">Transferase</keyword>
<evidence type="ECO:0000256" key="3">
    <source>
        <dbReference type="ARBA" id="ARBA00022840"/>
    </source>
</evidence>
<dbReference type="Gene3D" id="2.40.100.10">
    <property type="entry name" value="Cyclophilin-like"/>
    <property type="match status" value="1"/>
</dbReference>
<dbReference type="OrthoDB" id="9768696at2"/>
<keyword evidence="3" id="KW-0067">ATP-binding</keyword>
<dbReference type="GO" id="GO:0016740">
    <property type="term" value="F:transferase activity"/>
    <property type="evidence" value="ECO:0007669"/>
    <property type="project" value="UniProtKB-KW"/>
</dbReference>
<evidence type="ECO:0000259" key="4">
    <source>
        <dbReference type="SMART" id="SM00797"/>
    </source>
</evidence>
<dbReference type="Pfam" id="PF02626">
    <property type="entry name" value="CT_A_B"/>
    <property type="match status" value="1"/>
</dbReference>
<dbReference type="AlphaFoldDB" id="A0A4Z0WAT6"/>
<dbReference type="EMBL" id="SRMF01000002">
    <property type="protein sequence ID" value="TGG94309.1"/>
    <property type="molecule type" value="Genomic_DNA"/>
</dbReference>
<dbReference type="SMART" id="SM00797">
    <property type="entry name" value="AHS2"/>
    <property type="match status" value="1"/>
</dbReference>
<dbReference type="PANTHER" id="PTHR43309:SF4">
    <property type="entry name" value="CARBOXYLTRANSFERASE DOMAIN-CONTAINING PROTEIN"/>
    <property type="match status" value="1"/>
</dbReference>
<dbReference type="InterPro" id="IPR003778">
    <property type="entry name" value="CT_A_B"/>
</dbReference>
<proteinExistence type="predicted"/>
<evidence type="ECO:0000313" key="6">
    <source>
        <dbReference type="Proteomes" id="UP000297475"/>
    </source>
</evidence>
<keyword evidence="6" id="KW-1185">Reference proteome</keyword>
<name>A0A4Z0WAT6_9GAMM</name>
<dbReference type="Proteomes" id="UP000297475">
    <property type="component" value="Unassembled WGS sequence"/>
</dbReference>
<accession>A0A4Z0WAT6</accession>
<reference evidence="5 6" key="1">
    <citation type="submission" date="2019-04" db="EMBL/GenBank/DDBJ databases">
        <title>Natronospirillum operosus gen. nov., sp. nov., a haloalkaliphilic satellite isolated from decaying biomass of laboratory culture of cyanobacterium Geitlerinema sp. and proposal of Natronospirillaceae fam. nov. and Saccharospirillaceae fam. nov.</title>
        <authorList>
            <person name="Kevbrin V."/>
            <person name="Boltyanskaya Y."/>
            <person name="Koziaeva V."/>
            <person name="Grouzdev D.S."/>
            <person name="Park M."/>
            <person name="Cho J."/>
        </authorList>
    </citation>
    <scope>NUCLEOTIDE SEQUENCE [LARGE SCALE GENOMIC DNA]</scope>
    <source>
        <strain evidence="5 6">G-116</strain>
    </source>
</reference>
<dbReference type="PANTHER" id="PTHR43309">
    <property type="entry name" value="5-OXOPROLINASE SUBUNIT C"/>
    <property type="match status" value="1"/>
</dbReference>
<gene>
    <name evidence="5" type="ORF">E4656_07595</name>
</gene>
<feature type="domain" description="Carboxyltransferase" evidence="4">
    <location>
        <begin position="20"/>
        <end position="298"/>
    </location>
</feature>
<dbReference type="NCBIfam" id="TIGR00724">
    <property type="entry name" value="urea_amlyse_rel"/>
    <property type="match status" value="1"/>
</dbReference>
<organism evidence="5 6">
    <name type="scientific">Natronospirillum operosum</name>
    <dbReference type="NCBI Taxonomy" id="2759953"/>
    <lineage>
        <taxon>Bacteria</taxon>
        <taxon>Pseudomonadati</taxon>
        <taxon>Pseudomonadota</taxon>
        <taxon>Gammaproteobacteria</taxon>
        <taxon>Oceanospirillales</taxon>
        <taxon>Natronospirillaceae</taxon>
        <taxon>Natronospirillum</taxon>
    </lineage>
</organism>
<evidence type="ECO:0000256" key="2">
    <source>
        <dbReference type="ARBA" id="ARBA00022801"/>
    </source>
</evidence>
<evidence type="ECO:0000256" key="1">
    <source>
        <dbReference type="ARBA" id="ARBA00022741"/>
    </source>
</evidence>
<evidence type="ECO:0000313" key="5">
    <source>
        <dbReference type="EMBL" id="TGG94309.1"/>
    </source>
</evidence>
<sequence length="313" mass="34506">MITPGWFTIIQDRGRKGAQRAGLTEGGAADEHAYLWANKLLDNPMNAACLEVLMGNFEAVLSADALLSVTGADLEFSINGQPAENWSTHPVQAGDRIEFRRPLNGLRAYLGVAGGWLTPELFSSRSVVTREGLGGLDGGPLREHDELPFGPQQATFRRQLAPRYIPDYSSPLTLRLVPCYQHDLFSPQDRRRFSSEEYRISQRIDRMGYRLEGPVITPEVGGIISEGIALGAVQVPRDGQPIVLLRDRQTIGGYPKIGCVSSLGCSQLAQRGPGAPIQFEFVTLESVQAERLLFNRFFAASQWHSSGEELVWP</sequence>
<keyword evidence="1" id="KW-0547">Nucleotide-binding</keyword>
<keyword evidence="2" id="KW-0378">Hydrolase</keyword>
<protein>
    <submittedName>
        <fullName evidence="5">Biotin-dependent carboxyltransferase</fullName>
    </submittedName>
</protein>
<dbReference type="InterPro" id="IPR052708">
    <property type="entry name" value="PxpC"/>
</dbReference>